<name>A0A1J6VXC6_9BACI</name>
<dbReference type="InterPro" id="IPR003265">
    <property type="entry name" value="HhH-GPD_domain"/>
</dbReference>
<dbReference type="InterPro" id="IPR011257">
    <property type="entry name" value="DNA_glycosylase"/>
</dbReference>
<dbReference type="SMART" id="SM00478">
    <property type="entry name" value="ENDO3c"/>
    <property type="match status" value="1"/>
</dbReference>
<comment type="similarity">
    <text evidence="2">Belongs to the alkylbase DNA glycosidase AlkA family.</text>
</comment>
<evidence type="ECO:0000313" key="8">
    <source>
        <dbReference type="Proteomes" id="UP000182062"/>
    </source>
</evidence>
<dbReference type="Gene3D" id="1.10.1670.40">
    <property type="match status" value="1"/>
</dbReference>
<dbReference type="GO" id="GO:0032993">
    <property type="term" value="C:protein-DNA complex"/>
    <property type="evidence" value="ECO:0007669"/>
    <property type="project" value="TreeGrafter"/>
</dbReference>
<evidence type="ECO:0000313" key="7">
    <source>
        <dbReference type="EMBL" id="OIU70470.1"/>
    </source>
</evidence>
<accession>A0A1J6VXC6</accession>
<proteinExistence type="inferred from homology"/>
<dbReference type="GO" id="GO:0008725">
    <property type="term" value="F:DNA-3-methyladenine glycosylase activity"/>
    <property type="evidence" value="ECO:0007669"/>
    <property type="project" value="TreeGrafter"/>
</dbReference>
<dbReference type="GO" id="GO:0043916">
    <property type="term" value="F:DNA-7-methylguanine glycosylase activity"/>
    <property type="evidence" value="ECO:0007669"/>
    <property type="project" value="TreeGrafter"/>
</dbReference>
<evidence type="ECO:0000259" key="6">
    <source>
        <dbReference type="SMART" id="SM00478"/>
    </source>
</evidence>
<dbReference type="Pfam" id="PF00730">
    <property type="entry name" value="HhH-GPD"/>
    <property type="match status" value="1"/>
</dbReference>
<dbReference type="PANTHER" id="PTHR43003">
    <property type="entry name" value="DNA-3-METHYLADENINE GLYCOSYLASE"/>
    <property type="match status" value="1"/>
</dbReference>
<feature type="domain" description="HhH-GPD" evidence="6">
    <location>
        <begin position="129"/>
        <end position="289"/>
    </location>
</feature>
<dbReference type="EC" id="3.2.2.21" evidence="3"/>
<comment type="caution">
    <text evidence="7">The sequence shown here is derived from an EMBL/GenBank/DDBJ whole genome shotgun (WGS) entry which is preliminary data.</text>
</comment>
<protein>
    <recommendedName>
        <fullName evidence="3">DNA-3-methyladenine glycosylase II</fullName>
        <ecNumber evidence="3">3.2.2.21</ecNumber>
    </recommendedName>
</protein>
<keyword evidence="8" id="KW-1185">Reference proteome</keyword>
<evidence type="ECO:0000256" key="5">
    <source>
        <dbReference type="ARBA" id="ARBA00023204"/>
    </source>
</evidence>
<gene>
    <name evidence="7" type="ORF">BHE18_12215</name>
</gene>
<evidence type="ECO:0000256" key="3">
    <source>
        <dbReference type="ARBA" id="ARBA00012000"/>
    </source>
</evidence>
<dbReference type="GO" id="GO:0006307">
    <property type="term" value="P:DNA alkylation repair"/>
    <property type="evidence" value="ECO:0007669"/>
    <property type="project" value="TreeGrafter"/>
</dbReference>
<evidence type="ECO:0000256" key="4">
    <source>
        <dbReference type="ARBA" id="ARBA00022763"/>
    </source>
</evidence>
<dbReference type="FunFam" id="1.10.340.30:FF:000004">
    <property type="entry name" value="DNA-3-methyladenine glycosylase II"/>
    <property type="match status" value="1"/>
</dbReference>
<reference evidence="7 8" key="1">
    <citation type="submission" date="2016-09" db="EMBL/GenBank/DDBJ databases">
        <title>Bacillus aquimaris SAMM genome sequence reveals colonization and biosurfactant production capacities.</title>
        <authorList>
            <person name="Waghmode S.R."/>
            <person name="Suryavanshi M.V."/>
        </authorList>
    </citation>
    <scope>NUCLEOTIDE SEQUENCE [LARGE SCALE GENOMIC DNA]</scope>
    <source>
        <strain evidence="7 8">SAMM</strain>
    </source>
</reference>
<organism evidence="7 8">
    <name type="scientific">Rossellomorea aquimaris</name>
    <dbReference type="NCBI Taxonomy" id="189382"/>
    <lineage>
        <taxon>Bacteria</taxon>
        <taxon>Bacillati</taxon>
        <taxon>Bacillota</taxon>
        <taxon>Bacilli</taxon>
        <taxon>Bacillales</taxon>
        <taxon>Bacillaceae</taxon>
        <taxon>Rossellomorea</taxon>
    </lineage>
</organism>
<dbReference type="EMBL" id="MINN01000106">
    <property type="protein sequence ID" value="OIU70470.1"/>
    <property type="molecule type" value="Genomic_DNA"/>
</dbReference>
<dbReference type="GO" id="GO:0005737">
    <property type="term" value="C:cytoplasm"/>
    <property type="evidence" value="ECO:0007669"/>
    <property type="project" value="TreeGrafter"/>
</dbReference>
<dbReference type="RefSeq" id="WP_071619597.1">
    <property type="nucleotide sequence ID" value="NZ_MINN01000106.1"/>
</dbReference>
<dbReference type="PANTHER" id="PTHR43003:SF5">
    <property type="entry name" value="DNA-3-METHYLADENINE GLYCOSYLASE"/>
    <property type="match status" value="1"/>
</dbReference>
<evidence type="ECO:0000256" key="1">
    <source>
        <dbReference type="ARBA" id="ARBA00000086"/>
    </source>
</evidence>
<dbReference type="Gene3D" id="1.10.340.30">
    <property type="entry name" value="Hypothetical protein, domain 2"/>
    <property type="match status" value="1"/>
</dbReference>
<evidence type="ECO:0000256" key="2">
    <source>
        <dbReference type="ARBA" id="ARBA00010817"/>
    </source>
</evidence>
<dbReference type="Proteomes" id="UP000182062">
    <property type="component" value="Unassembled WGS sequence"/>
</dbReference>
<dbReference type="InterPro" id="IPR051912">
    <property type="entry name" value="Alkylbase_DNA_Glycosylase/TA"/>
</dbReference>
<comment type="catalytic activity">
    <reaction evidence="1">
        <text>Hydrolysis of alkylated DNA, releasing 3-methyladenine, 3-methylguanine, 7-methylguanine and 7-methyladenine.</text>
        <dbReference type="EC" id="3.2.2.21"/>
    </reaction>
</comment>
<dbReference type="AlphaFoldDB" id="A0A1J6VXC6"/>
<dbReference type="OrthoDB" id="9785929at2"/>
<dbReference type="GO" id="GO:0006285">
    <property type="term" value="P:base-excision repair, AP site formation"/>
    <property type="evidence" value="ECO:0007669"/>
    <property type="project" value="TreeGrafter"/>
</dbReference>
<keyword evidence="4" id="KW-0227">DNA damage</keyword>
<dbReference type="CDD" id="cd00056">
    <property type="entry name" value="ENDO3c"/>
    <property type="match status" value="1"/>
</dbReference>
<keyword evidence="5" id="KW-0234">DNA repair</keyword>
<sequence length="289" mass="33400">MVTRNVRIEGPYNFDRVLDRLSLDPLNAVDKEGRSVKVPYYLTHGDGEVINVQAVGTTEEPEFNITFENDEMLEEKHNRISEIFQWHKGLHEMHEHFLQTELKPIFEEHAGTPLVLEFDPFASIVKSIIHQQLNLKFAFTLTHRFVTTYGWQKGGVWFYPSPEKTAALTVEELRELQFSQRKAEYVIGLGEKVASGELNLDELAQESDEAIIKELTKIRGIGPWTAQSYLLFGLGRPNLFPTADIGIQNAIKLLYKMDRKPTQEELEQFSSPWHPYLSYASLYLWRSIE</sequence>
<dbReference type="GO" id="GO:0032131">
    <property type="term" value="F:alkylated DNA binding"/>
    <property type="evidence" value="ECO:0007669"/>
    <property type="project" value="TreeGrafter"/>
</dbReference>
<dbReference type="SUPFAM" id="SSF48150">
    <property type="entry name" value="DNA-glycosylase"/>
    <property type="match status" value="1"/>
</dbReference>